<dbReference type="AlphaFoldDB" id="A0A1R2BKZ7"/>
<organism evidence="2 3">
    <name type="scientific">Stentor coeruleus</name>
    <dbReference type="NCBI Taxonomy" id="5963"/>
    <lineage>
        <taxon>Eukaryota</taxon>
        <taxon>Sar</taxon>
        <taxon>Alveolata</taxon>
        <taxon>Ciliophora</taxon>
        <taxon>Postciliodesmatophora</taxon>
        <taxon>Heterotrichea</taxon>
        <taxon>Heterotrichida</taxon>
        <taxon>Stentoridae</taxon>
        <taxon>Stentor</taxon>
    </lineage>
</organism>
<reference evidence="2 3" key="1">
    <citation type="submission" date="2016-11" db="EMBL/GenBank/DDBJ databases">
        <title>The macronuclear genome of Stentor coeruleus: a giant cell with tiny introns.</title>
        <authorList>
            <person name="Slabodnick M."/>
            <person name="Ruby J.G."/>
            <person name="Reiff S.B."/>
            <person name="Swart E.C."/>
            <person name="Gosai S."/>
            <person name="Prabakaran S."/>
            <person name="Witkowska E."/>
            <person name="Larue G.E."/>
            <person name="Fisher S."/>
            <person name="Freeman R.M."/>
            <person name="Gunawardena J."/>
            <person name="Chu W."/>
            <person name="Stover N.A."/>
            <person name="Gregory B.D."/>
            <person name="Nowacki M."/>
            <person name="Derisi J."/>
            <person name="Roy S.W."/>
            <person name="Marshall W.F."/>
            <person name="Sood P."/>
        </authorList>
    </citation>
    <scope>NUCLEOTIDE SEQUENCE [LARGE SCALE GENOMIC DNA]</scope>
    <source>
        <strain evidence="2">WM001</strain>
    </source>
</reference>
<gene>
    <name evidence="2" type="ORF">SteCoe_23069</name>
</gene>
<proteinExistence type="predicted"/>
<dbReference type="SUPFAM" id="SSF48403">
    <property type="entry name" value="Ankyrin repeat"/>
    <property type="match status" value="1"/>
</dbReference>
<evidence type="ECO:0000313" key="3">
    <source>
        <dbReference type="Proteomes" id="UP000187209"/>
    </source>
</evidence>
<dbReference type="InterPro" id="IPR002110">
    <property type="entry name" value="Ankyrin_rpt"/>
</dbReference>
<evidence type="ECO:0000313" key="2">
    <source>
        <dbReference type="EMBL" id="OMJ77371.1"/>
    </source>
</evidence>
<dbReference type="PROSITE" id="PS50088">
    <property type="entry name" value="ANK_REPEAT"/>
    <property type="match status" value="1"/>
</dbReference>
<keyword evidence="3" id="KW-1185">Reference proteome</keyword>
<dbReference type="Gene3D" id="1.25.40.20">
    <property type="entry name" value="Ankyrin repeat-containing domain"/>
    <property type="match status" value="1"/>
</dbReference>
<dbReference type="EMBL" id="MPUH01000579">
    <property type="protein sequence ID" value="OMJ77371.1"/>
    <property type="molecule type" value="Genomic_DNA"/>
</dbReference>
<keyword evidence="1" id="KW-0040">ANK repeat</keyword>
<dbReference type="SMART" id="SM00248">
    <property type="entry name" value="ANK"/>
    <property type="match status" value="4"/>
</dbReference>
<comment type="caution">
    <text evidence="2">The sequence shown here is derived from an EMBL/GenBank/DDBJ whole genome shotgun (WGS) entry which is preliminary data.</text>
</comment>
<dbReference type="InterPro" id="IPR036770">
    <property type="entry name" value="Ankyrin_rpt-contain_sf"/>
</dbReference>
<name>A0A1R2BKZ7_9CILI</name>
<evidence type="ECO:0000256" key="1">
    <source>
        <dbReference type="PROSITE-ProRule" id="PRU00023"/>
    </source>
</evidence>
<accession>A0A1R2BKZ7</accession>
<feature type="repeat" description="ANK" evidence="1">
    <location>
        <begin position="59"/>
        <end position="91"/>
    </location>
</feature>
<protein>
    <submittedName>
        <fullName evidence="2">Uncharacterized protein</fullName>
    </submittedName>
</protein>
<sequence>MGNATCCSSTKHTNLSGYIGSEISKCIERNDIKHLGRLLSILPNQDLNLDSEIIIIKKVTLNPLTYALLTGKDKIFKFIYDKGADLSIMDRILNSFNVKAIDIICERGYLDLLQYYLPIYLKSFRDSPNSPEIPEQTLNFASSIETNAQNVLTPAQRACDKGHISIITYLYKYFKSKKFVPRLFDLDYPSEKTGETCALIACRKGNYALIKVLHTICNVDFNVHNRYDENAIIICVCAYRIEKNPSYLDCIKYLIEKVGLDISYMHEEILILSECEELIYYIEQKLQDKNIIVTKAEIDEKYNIKRHKPSDSYEACDSNEFFSSTLRRYLDDGDSSRVSTISQISSKSDLIYASIFAPNY</sequence>
<dbReference type="Proteomes" id="UP000187209">
    <property type="component" value="Unassembled WGS sequence"/>
</dbReference>